<keyword evidence="1" id="KW-0732">Signal</keyword>
<dbReference type="EMBL" id="MU069466">
    <property type="protein sequence ID" value="KAF5842223.1"/>
    <property type="molecule type" value="Genomic_DNA"/>
</dbReference>
<keyword evidence="3" id="KW-1185">Reference proteome</keyword>
<name>A0ABQ7H5T4_DUNSA</name>
<comment type="caution">
    <text evidence="2">The sequence shown here is derived from an EMBL/GenBank/DDBJ whole genome shotgun (WGS) entry which is preliminary data.</text>
</comment>
<feature type="chain" id="PRO_5047366837" evidence="1">
    <location>
        <begin position="26"/>
        <end position="87"/>
    </location>
</feature>
<organism evidence="2 3">
    <name type="scientific">Dunaliella salina</name>
    <name type="common">Green alga</name>
    <name type="synonym">Protococcus salinus</name>
    <dbReference type="NCBI Taxonomy" id="3046"/>
    <lineage>
        <taxon>Eukaryota</taxon>
        <taxon>Viridiplantae</taxon>
        <taxon>Chlorophyta</taxon>
        <taxon>core chlorophytes</taxon>
        <taxon>Chlorophyceae</taxon>
        <taxon>CS clade</taxon>
        <taxon>Chlamydomonadales</taxon>
        <taxon>Dunaliellaceae</taxon>
        <taxon>Dunaliella</taxon>
    </lineage>
</organism>
<accession>A0ABQ7H5T4</accession>
<gene>
    <name evidence="2" type="ORF">DUNSADRAFT_8623</name>
</gene>
<dbReference type="Proteomes" id="UP000815325">
    <property type="component" value="Unassembled WGS sequence"/>
</dbReference>
<evidence type="ECO:0000313" key="3">
    <source>
        <dbReference type="Proteomes" id="UP000815325"/>
    </source>
</evidence>
<protein>
    <submittedName>
        <fullName evidence="2">Uncharacterized protein</fullName>
    </submittedName>
</protein>
<reference evidence="2" key="1">
    <citation type="submission" date="2017-08" db="EMBL/GenBank/DDBJ databases">
        <authorList>
            <person name="Polle J.E."/>
            <person name="Barry K."/>
            <person name="Cushman J."/>
            <person name="Schmutz J."/>
            <person name="Tran D."/>
            <person name="Hathwaick L.T."/>
            <person name="Yim W.C."/>
            <person name="Jenkins J."/>
            <person name="Mckie-Krisberg Z.M."/>
            <person name="Prochnik S."/>
            <person name="Lindquist E."/>
            <person name="Dockter R.B."/>
            <person name="Adam C."/>
            <person name="Molina H."/>
            <person name="Bunkerborg J."/>
            <person name="Jin E."/>
            <person name="Buchheim M."/>
            <person name="Magnuson J."/>
        </authorList>
    </citation>
    <scope>NUCLEOTIDE SEQUENCE</scope>
    <source>
        <strain evidence="2">CCAP 19/18</strain>
    </source>
</reference>
<evidence type="ECO:0000313" key="2">
    <source>
        <dbReference type="EMBL" id="KAF5842223.1"/>
    </source>
</evidence>
<sequence>MPSSQGHPNCAGQALAIVALRAVLAKLGLHQVCKLLQEATLGRIRCAGYTWAASDQHCSCNVKSWMPSKRLTTTTSPCAPTCPRLRS</sequence>
<proteinExistence type="predicted"/>
<evidence type="ECO:0000256" key="1">
    <source>
        <dbReference type="SAM" id="SignalP"/>
    </source>
</evidence>
<feature type="signal peptide" evidence="1">
    <location>
        <begin position="1"/>
        <end position="25"/>
    </location>
</feature>